<feature type="domain" description="MacB-like periplasmic core" evidence="9">
    <location>
        <begin position="21"/>
        <end position="244"/>
    </location>
</feature>
<feature type="transmembrane region" description="Helical" evidence="7">
    <location>
        <begin position="287"/>
        <end position="313"/>
    </location>
</feature>
<keyword evidence="11" id="KW-1185">Reference proteome</keyword>
<evidence type="ECO:0000313" key="10">
    <source>
        <dbReference type="EMBL" id="MBZ9613641.1"/>
    </source>
</evidence>
<dbReference type="PANTHER" id="PTHR30572">
    <property type="entry name" value="MEMBRANE COMPONENT OF TRANSPORTER-RELATED"/>
    <property type="match status" value="1"/>
</dbReference>
<dbReference type="InterPro" id="IPR003838">
    <property type="entry name" value="ABC3_permease_C"/>
</dbReference>
<evidence type="ECO:0000256" key="1">
    <source>
        <dbReference type="ARBA" id="ARBA00004651"/>
    </source>
</evidence>
<gene>
    <name evidence="10" type="ORF">I4W93_018765</name>
</gene>
<keyword evidence="2" id="KW-1003">Cell membrane</keyword>
<dbReference type="InterPro" id="IPR025857">
    <property type="entry name" value="MacB_PCD"/>
</dbReference>
<evidence type="ECO:0000256" key="6">
    <source>
        <dbReference type="ARBA" id="ARBA00038076"/>
    </source>
</evidence>
<accession>A0ABS7XE80</accession>
<keyword evidence="5 7" id="KW-0472">Membrane</keyword>
<comment type="subcellular location">
    <subcellularLocation>
        <location evidence="1">Cell membrane</location>
        <topology evidence="1">Multi-pass membrane protein</topology>
    </subcellularLocation>
</comment>
<evidence type="ECO:0000256" key="5">
    <source>
        <dbReference type="ARBA" id="ARBA00023136"/>
    </source>
</evidence>
<feature type="transmembrane region" description="Helical" evidence="7">
    <location>
        <begin position="334"/>
        <end position="358"/>
    </location>
</feature>
<dbReference type="Pfam" id="PF12704">
    <property type="entry name" value="MacB_PCD"/>
    <property type="match status" value="1"/>
</dbReference>
<proteinExistence type="inferred from homology"/>
<evidence type="ECO:0000259" key="9">
    <source>
        <dbReference type="Pfam" id="PF12704"/>
    </source>
</evidence>
<protein>
    <submittedName>
        <fullName evidence="10">ABC transporter permease</fullName>
    </submittedName>
</protein>
<evidence type="ECO:0000313" key="11">
    <source>
        <dbReference type="Proteomes" id="UP000663814"/>
    </source>
</evidence>
<comment type="caution">
    <text evidence="10">The sequence shown here is derived from an EMBL/GenBank/DDBJ whole genome shotgun (WGS) entry which is preliminary data.</text>
</comment>
<dbReference type="EMBL" id="JAERPS020000009">
    <property type="protein sequence ID" value="MBZ9613641.1"/>
    <property type="molecule type" value="Genomic_DNA"/>
</dbReference>
<evidence type="ECO:0000256" key="4">
    <source>
        <dbReference type="ARBA" id="ARBA00022989"/>
    </source>
</evidence>
<dbReference type="RefSeq" id="WP_205313385.1">
    <property type="nucleotide sequence ID" value="NZ_JAERPS020000009.1"/>
</dbReference>
<evidence type="ECO:0000256" key="2">
    <source>
        <dbReference type="ARBA" id="ARBA00022475"/>
    </source>
</evidence>
<name>A0ABS7XE80_9GAMM</name>
<keyword evidence="3 7" id="KW-0812">Transmembrane</keyword>
<dbReference type="Pfam" id="PF02687">
    <property type="entry name" value="FtsX"/>
    <property type="match status" value="1"/>
</dbReference>
<feature type="transmembrane region" description="Helical" evidence="7">
    <location>
        <begin position="370"/>
        <end position="394"/>
    </location>
</feature>
<reference evidence="10 11" key="1">
    <citation type="submission" date="2021-08" db="EMBL/GenBank/DDBJ databases">
        <title>Rheinheimera aquimaris sp. nov., isolated from seawater of the East Sea in Korea.</title>
        <authorList>
            <person name="Kim K.H."/>
            <person name="Wenting R."/>
            <person name="Kim K.R."/>
            <person name="Jeon C.O."/>
        </authorList>
    </citation>
    <scope>NUCLEOTIDE SEQUENCE [LARGE SCALE GENOMIC DNA]</scope>
    <source>
        <strain evidence="10 11">MA-13</strain>
    </source>
</reference>
<dbReference type="Proteomes" id="UP000663814">
    <property type="component" value="Unassembled WGS sequence"/>
</dbReference>
<dbReference type="PANTHER" id="PTHR30572:SF4">
    <property type="entry name" value="ABC TRANSPORTER PERMEASE YTRF"/>
    <property type="match status" value="1"/>
</dbReference>
<comment type="similarity">
    <text evidence="6">Belongs to the ABC-4 integral membrane protein family.</text>
</comment>
<organism evidence="10 11">
    <name type="scientific">Rheinheimera maricola</name>
    <dbReference type="NCBI Taxonomy" id="2793282"/>
    <lineage>
        <taxon>Bacteria</taxon>
        <taxon>Pseudomonadati</taxon>
        <taxon>Pseudomonadota</taxon>
        <taxon>Gammaproteobacteria</taxon>
        <taxon>Chromatiales</taxon>
        <taxon>Chromatiaceae</taxon>
        <taxon>Rheinheimera</taxon>
    </lineage>
</organism>
<keyword evidence="4 7" id="KW-1133">Transmembrane helix</keyword>
<evidence type="ECO:0000256" key="3">
    <source>
        <dbReference type="ARBA" id="ARBA00022692"/>
    </source>
</evidence>
<feature type="transmembrane region" description="Helical" evidence="7">
    <location>
        <begin position="21"/>
        <end position="41"/>
    </location>
</feature>
<feature type="domain" description="ABC3 transporter permease C-terminal" evidence="8">
    <location>
        <begin position="291"/>
        <end position="404"/>
    </location>
</feature>
<sequence length="411" mass="44387">MKVAVLINDTLAELAQHKLRTFLTLLGMIFGVGAVIAMLNIGEGAEREALKTIETMGLRNLIVEGKTFEEKALQEQRKHSLGLSQSDIDIAVATIPGITGYSAERKIETHSLYSHYGKSDGSAIGISPSYMQLSKLQFAAGRHFTEQENLYAAQVAILGARVAQSLFPEGDALGKPVKVNHVWLQVVGVLAEPYAGSNEFQGIKLGGEQNQLFMPLLTAQSRFKAAPLSAELTSFRLQLSENSNSALSAKALDYLLKQRHNDTDDYSIIMPAALLAQQKQTQQIFNIVMSCVAGISLLVGGIGIMNIMLATVLERTKEIGLLRAIGATQRDIKMQFVAESFAIAILGGLLGIVFGILLSELIAFYSDWAVSWSLLAIVLSFSICALIGIAFGVYPAIKASQLDPITALQSE</sequence>
<evidence type="ECO:0000256" key="7">
    <source>
        <dbReference type="SAM" id="Phobius"/>
    </source>
</evidence>
<dbReference type="InterPro" id="IPR050250">
    <property type="entry name" value="Macrolide_Exporter_MacB"/>
</dbReference>
<evidence type="ECO:0000259" key="8">
    <source>
        <dbReference type="Pfam" id="PF02687"/>
    </source>
</evidence>